<keyword evidence="5 9" id="KW-0460">Magnesium</keyword>
<keyword evidence="6 9" id="KW-1133">Transmembrane helix</keyword>
<dbReference type="Gene3D" id="1.25.60.10">
    <property type="entry name" value="MgtE N-terminal domain-like"/>
    <property type="match status" value="1"/>
</dbReference>
<evidence type="ECO:0000259" key="10">
    <source>
        <dbReference type="PROSITE" id="PS51371"/>
    </source>
</evidence>
<feature type="transmembrane region" description="Helical" evidence="9">
    <location>
        <begin position="384"/>
        <end position="410"/>
    </location>
</feature>
<keyword evidence="9" id="KW-1003">Cell membrane</keyword>
<dbReference type="InterPro" id="IPR006669">
    <property type="entry name" value="MgtE_transporter"/>
</dbReference>
<dbReference type="InterPro" id="IPR038076">
    <property type="entry name" value="MgtE_N_sf"/>
</dbReference>
<comment type="subunit">
    <text evidence="9">Homodimer.</text>
</comment>
<proteinExistence type="inferred from homology"/>
<comment type="similarity">
    <text evidence="2 9">Belongs to the SLC41A transporter family.</text>
</comment>
<dbReference type="Pfam" id="PF01769">
    <property type="entry name" value="MgtE"/>
    <property type="match status" value="1"/>
</dbReference>
<dbReference type="STRING" id="152573.SAMN04488051_103337"/>
<organism evidence="11 12">
    <name type="scientific">Alkalimonas amylolytica</name>
    <dbReference type="NCBI Taxonomy" id="152573"/>
    <lineage>
        <taxon>Bacteria</taxon>
        <taxon>Pseudomonadati</taxon>
        <taxon>Pseudomonadota</taxon>
        <taxon>Gammaproteobacteria</taxon>
        <taxon>Alkalimonas</taxon>
    </lineage>
</organism>
<comment type="subcellular location">
    <subcellularLocation>
        <location evidence="9">Cell membrane</location>
        <topology evidence="9">Multi-pass membrane protein</topology>
    </subcellularLocation>
    <subcellularLocation>
        <location evidence="1">Membrane</location>
        <topology evidence="1">Multi-pass membrane protein</topology>
    </subcellularLocation>
</comment>
<evidence type="ECO:0000313" key="12">
    <source>
        <dbReference type="Proteomes" id="UP000198773"/>
    </source>
</evidence>
<dbReference type="GO" id="GO:0005886">
    <property type="term" value="C:plasma membrane"/>
    <property type="evidence" value="ECO:0007669"/>
    <property type="project" value="UniProtKB-SubCell"/>
</dbReference>
<evidence type="ECO:0000256" key="9">
    <source>
        <dbReference type="RuleBase" id="RU362011"/>
    </source>
</evidence>
<dbReference type="InterPro" id="IPR000644">
    <property type="entry name" value="CBS_dom"/>
</dbReference>
<dbReference type="GO" id="GO:0015095">
    <property type="term" value="F:magnesium ion transmembrane transporter activity"/>
    <property type="evidence" value="ECO:0007669"/>
    <property type="project" value="UniProtKB-UniRule"/>
</dbReference>
<sequence>MNGQDLIFTLKTIALSKDRLEMQQLLQQCHPADIGAVLGAFELEQVCLLLALTPAAARAELFGYIDKDKEADIVRALDNQAVSELFLHMSPDERADLFNVLSEEDQAKVLPGLAQAEREDIRRLASFDEDKTGSVMTSDYALLDQQLTAAQGIARLRKVAPDKETIYQAYIVDADRRLLGTVSLRQLIMAEPEQLICDFMQREPIFVSADAPREIAAQLISKYDLLALPVINGGDKLVGIVTYDDAMDVASEEADQDFHKTGAVGQVLGSIKDASVKMLYQKRVFWLVLLVFGNIFSGAGIAYFEDTIAAYVALVFFLPLLVDSGGNAGSQSATLMVRALATGEIVLKDWASMLGREFIVAGLLGLTMAAAVSVLGIWRGGPEIALVVALTMQLVVIIGSVIGMSLPFILSRFKLDPAAASAPLITSIADACGVLIYFGMATWLLDLPVTG</sequence>
<keyword evidence="3 9" id="KW-0813">Transport</keyword>
<feature type="transmembrane region" description="Helical" evidence="9">
    <location>
        <begin position="308"/>
        <end position="328"/>
    </location>
</feature>
<dbReference type="InterPro" id="IPR036739">
    <property type="entry name" value="SLC41_membr_dom_sf"/>
</dbReference>
<dbReference type="Pfam" id="PF03448">
    <property type="entry name" value="MgtE_N"/>
    <property type="match status" value="1"/>
</dbReference>
<dbReference type="SMART" id="SM00924">
    <property type="entry name" value="MgtE_N"/>
    <property type="match status" value="1"/>
</dbReference>
<protein>
    <recommendedName>
        <fullName evidence="9">Magnesium transporter MgtE</fullName>
    </recommendedName>
</protein>
<dbReference type="InterPro" id="IPR006668">
    <property type="entry name" value="Mg_transptr_MgtE_intracell_dom"/>
</dbReference>
<dbReference type="PROSITE" id="PS51371">
    <property type="entry name" value="CBS"/>
    <property type="match status" value="1"/>
</dbReference>
<evidence type="ECO:0000256" key="6">
    <source>
        <dbReference type="ARBA" id="ARBA00022989"/>
    </source>
</evidence>
<name>A0A1H4BG21_ALKAM</name>
<keyword evidence="12" id="KW-1185">Reference proteome</keyword>
<evidence type="ECO:0000256" key="5">
    <source>
        <dbReference type="ARBA" id="ARBA00022842"/>
    </source>
</evidence>
<keyword evidence="8" id="KW-0129">CBS domain</keyword>
<gene>
    <name evidence="11" type="ORF">SAMN04488051_103337</name>
</gene>
<dbReference type="Gene3D" id="3.10.580.10">
    <property type="entry name" value="CBS-domain"/>
    <property type="match status" value="1"/>
</dbReference>
<evidence type="ECO:0000256" key="1">
    <source>
        <dbReference type="ARBA" id="ARBA00004141"/>
    </source>
</evidence>
<dbReference type="PANTHER" id="PTHR41394:SF8">
    <property type="entry name" value="MAGNESIUM TRANSPORTER MGTE"/>
    <property type="match status" value="1"/>
</dbReference>
<dbReference type="NCBIfam" id="TIGR00400">
    <property type="entry name" value="mgtE"/>
    <property type="match status" value="1"/>
</dbReference>
<dbReference type="Pfam" id="PF00571">
    <property type="entry name" value="CBS"/>
    <property type="match status" value="1"/>
</dbReference>
<dbReference type="CDD" id="cd04606">
    <property type="entry name" value="CBS_pair_Mg_transporter"/>
    <property type="match status" value="1"/>
</dbReference>
<accession>A0A1H4BG21</accession>
<reference evidence="11 12" key="1">
    <citation type="submission" date="2016-10" db="EMBL/GenBank/DDBJ databases">
        <authorList>
            <person name="de Groot N.N."/>
        </authorList>
    </citation>
    <scope>NUCLEOTIDE SEQUENCE [LARGE SCALE GENOMIC DNA]</scope>
    <source>
        <strain evidence="11 12">CGMCC 1.3430</strain>
    </source>
</reference>
<dbReference type="EMBL" id="FNRM01000003">
    <property type="protein sequence ID" value="SEA46948.1"/>
    <property type="molecule type" value="Genomic_DNA"/>
</dbReference>
<evidence type="ECO:0000256" key="2">
    <source>
        <dbReference type="ARBA" id="ARBA00009749"/>
    </source>
</evidence>
<dbReference type="InterPro" id="IPR046342">
    <property type="entry name" value="CBS_dom_sf"/>
</dbReference>
<dbReference type="PANTHER" id="PTHR41394">
    <property type="entry name" value="MAGNESIUM TRANSPORTER MGTE"/>
    <property type="match status" value="1"/>
</dbReference>
<dbReference type="OrthoDB" id="9790355at2"/>
<comment type="function">
    <text evidence="9">Acts as a magnesium transporter.</text>
</comment>
<dbReference type="SUPFAM" id="SSF54631">
    <property type="entry name" value="CBS-domain pair"/>
    <property type="match status" value="1"/>
</dbReference>
<feature type="transmembrane region" description="Helical" evidence="9">
    <location>
        <begin position="358"/>
        <end position="378"/>
    </location>
</feature>
<feature type="transmembrane region" description="Helical" evidence="9">
    <location>
        <begin position="284"/>
        <end position="302"/>
    </location>
</feature>
<evidence type="ECO:0000256" key="8">
    <source>
        <dbReference type="PROSITE-ProRule" id="PRU00703"/>
    </source>
</evidence>
<evidence type="ECO:0000313" key="11">
    <source>
        <dbReference type="EMBL" id="SEA46948.1"/>
    </source>
</evidence>
<dbReference type="RefSeq" id="WP_091341645.1">
    <property type="nucleotide sequence ID" value="NZ_FNRM01000003.1"/>
</dbReference>
<dbReference type="Gene3D" id="1.10.357.20">
    <property type="entry name" value="SLC41 divalent cation transporters, integral membrane domain"/>
    <property type="match status" value="1"/>
</dbReference>
<dbReference type="GO" id="GO:0046872">
    <property type="term" value="F:metal ion binding"/>
    <property type="evidence" value="ECO:0007669"/>
    <property type="project" value="UniProtKB-KW"/>
</dbReference>
<dbReference type="Proteomes" id="UP000198773">
    <property type="component" value="Unassembled WGS sequence"/>
</dbReference>
<evidence type="ECO:0000256" key="4">
    <source>
        <dbReference type="ARBA" id="ARBA00022692"/>
    </source>
</evidence>
<dbReference type="SMART" id="SM00116">
    <property type="entry name" value="CBS"/>
    <property type="match status" value="2"/>
</dbReference>
<keyword evidence="7 9" id="KW-0472">Membrane</keyword>
<keyword evidence="4 9" id="KW-0812">Transmembrane</keyword>
<dbReference type="SUPFAM" id="SSF158791">
    <property type="entry name" value="MgtE N-terminal domain-like"/>
    <property type="match status" value="1"/>
</dbReference>
<evidence type="ECO:0000256" key="7">
    <source>
        <dbReference type="ARBA" id="ARBA00023136"/>
    </source>
</evidence>
<keyword evidence="9" id="KW-0479">Metal-binding</keyword>
<dbReference type="SUPFAM" id="SSF161093">
    <property type="entry name" value="MgtE membrane domain-like"/>
    <property type="match status" value="1"/>
</dbReference>
<feature type="domain" description="CBS" evidence="10">
    <location>
        <begin position="200"/>
        <end position="256"/>
    </location>
</feature>
<evidence type="ECO:0000256" key="3">
    <source>
        <dbReference type="ARBA" id="ARBA00022448"/>
    </source>
</evidence>
<dbReference type="InterPro" id="IPR006667">
    <property type="entry name" value="SLC41_membr_dom"/>
</dbReference>
<feature type="transmembrane region" description="Helical" evidence="9">
    <location>
        <begin position="422"/>
        <end position="445"/>
    </location>
</feature>
<dbReference type="AlphaFoldDB" id="A0A1H4BG21"/>